<evidence type="ECO:0000313" key="14">
    <source>
        <dbReference type="Proteomes" id="UP000092555"/>
    </source>
</evidence>
<feature type="binding site" evidence="9">
    <location>
        <position position="28"/>
    </location>
    <ligand>
        <name>substrate</name>
    </ligand>
</feature>
<comment type="function">
    <text evidence="6">Cleaves A-5'-PPP-5'A to yield AMP and ADP. Can cleave all dinucleoside polyphosphates, provided the phosphate chain contains at least 3 phosphates and that 1 of the 2 bases composing the nucleotide is a purine. Is most effective on dinucleoside triphosphates. Negatively regulates intracellular dinucleoside polyphosphate levels, which elevate following heat shock.</text>
</comment>
<dbReference type="AlphaFoldDB" id="A0A1A0HCK3"/>
<dbReference type="OrthoDB" id="680339at2759"/>
<dbReference type="InterPro" id="IPR011146">
    <property type="entry name" value="HIT-like"/>
</dbReference>
<evidence type="ECO:0000313" key="13">
    <source>
        <dbReference type="EMBL" id="OBA21653.1"/>
    </source>
</evidence>
<evidence type="ECO:0000256" key="5">
    <source>
        <dbReference type="ARBA" id="ARBA00022801"/>
    </source>
</evidence>
<evidence type="ECO:0000256" key="3">
    <source>
        <dbReference type="ARBA" id="ARBA00014605"/>
    </source>
</evidence>
<evidence type="ECO:0000256" key="6">
    <source>
        <dbReference type="ARBA" id="ARBA00025241"/>
    </source>
</evidence>
<dbReference type="PANTHER" id="PTHR46243:SF1">
    <property type="entry name" value="BIS(5'-ADENOSYL)-TRIPHOSPHATASE"/>
    <property type="match status" value="1"/>
</dbReference>
<evidence type="ECO:0000256" key="7">
    <source>
        <dbReference type="ARBA" id="ARBA00047780"/>
    </source>
</evidence>
<feature type="binding site" evidence="9">
    <location>
        <begin position="91"/>
        <end position="94"/>
    </location>
    <ligand>
        <name>substrate</name>
    </ligand>
</feature>
<dbReference type="GO" id="GO:0047710">
    <property type="term" value="F:bis(5'-adenosyl)-triphosphatase activity"/>
    <property type="evidence" value="ECO:0007669"/>
    <property type="project" value="UniProtKB-UniRule"/>
</dbReference>
<comment type="catalytic activity">
    <reaction evidence="7 11">
        <text>P(1),P(3)-bis(5'-adenosyl) triphosphate + H2O = AMP + ADP + 2 H(+)</text>
        <dbReference type="Rhea" id="RHEA:13893"/>
        <dbReference type="ChEBI" id="CHEBI:15377"/>
        <dbReference type="ChEBI" id="CHEBI:15378"/>
        <dbReference type="ChEBI" id="CHEBI:58529"/>
        <dbReference type="ChEBI" id="CHEBI:456215"/>
        <dbReference type="ChEBI" id="CHEBI:456216"/>
        <dbReference type="EC" id="3.6.1.29"/>
    </reaction>
</comment>
<dbReference type="EC" id="3.6.1.29" evidence="2 11"/>
<evidence type="ECO:0000256" key="1">
    <source>
        <dbReference type="ARBA" id="ARBA00001936"/>
    </source>
</evidence>
<dbReference type="PANTHER" id="PTHR46243">
    <property type="entry name" value="BIS(5'-ADENOSYL)-TRIPHOSPHATASE"/>
    <property type="match status" value="1"/>
</dbReference>
<accession>A0A1A0HCK3</accession>
<name>A0A1A0HCK3_9ASCO</name>
<dbReference type="RefSeq" id="XP_018712163.1">
    <property type="nucleotide sequence ID" value="XM_018858899.1"/>
</dbReference>
<dbReference type="STRING" id="869754.A0A1A0HCK3"/>
<feature type="domain" description="HIT" evidence="12">
    <location>
        <begin position="1"/>
        <end position="111"/>
    </location>
</feature>
<evidence type="ECO:0000256" key="11">
    <source>
        <dbReference type="RuleBase" id="RU366076"/>
    </source>
</evidence>
<keyword evidence="4 11" id="KW-0547">Nucleotide-binding</keyword>
<dbReference type="SUPFAM" id="SSF54197">
    <property type="entry name" value="HIT-like"/>
    <property type="match status" value="1"/>
</dbReference>
<dbReference type="FunFam" id="3.30.428.10:FF:000011">
    <property type="entry name" value="Fragile histidine triad"/>
    <property type="match status" value="1"/>
</dbReference>
<feature type="short sequence motif" description="Histidine triad motif" evidence="10">
    <location>
        <begin position="96"/>
        <end position="100"/>
    </location>
</feature>
<comment type="caution">
    <text evidence="13">The sequence shown here is derived from an EMBL/GenBank/DDBJ whole genome shotgun (WGS) entry which is preliminary data.</text>
</comment>
<evidence type="ECO:0000256" key="9">
    <source>
        <dbReference type="PIRSR" id="PIRSR639383-2"/>
    </source>
</evidence>
<dbReference type="Proteomes" id="UP000092555">
    <property type="component" value="Unassembled WGS sequence"/>
</dbReference>
<organism evidence="13 14">
    <name type="scientific">Metschnikowia bicuspidata var. bicuspidata NRRL YB-4993</name>
    <dbReference type="NCBI Taxonomy" id="869754"/>
    <lineage>
        <taxon>Eukaryota</taxon>
        <taxon>Fungi</taxon>
        <taxon>Dikarya</taxon>
        <taxon>Ascomycota</taxon>
        <taxon>Saccharomycotina</taxon>
        <taxon>Pichiomycetes</taxon>
        <taxon>Metschnikowiaceae</taxon>
        <taxon>Metschnikowia</taxon>
    </lineage>
</organism>
<keyword evidence="14" id="KW-1185">Reference proteome</keyword>
<comment type="cofactor">
    <cofactor evidence="1 11">
        <name>Mn(2+)</name>
        <dbReference type="ChEBI" id="CHEBI:29035"/>
    </cofactor>
</comment>
<dbReference type="InterPro" id="IPR036265">
    <property type="entry name" value="HIT-like_sf"/>
</dbReference>
<dbReference type="Gene3D" id="3.30.428.10">
    <property type="entry name" value="HIT-like"/>
    <property type="match status" value="1"/>
</dbReference>
<dbReference type="EMBL" id="LXTC01000003">
    <property type="protein sequence ID" value="OBA21653.1"/>
    <property type="molecule type" value="Genomic_DNA"/>
</dbReference>
<feature type="binding site" evidence="9">
    <location>
        <position position="85"/>
    </location>
    <ligand>
        <name>substrate</name>
    </ligand>
</feature>
<dbReference type="Pfam" id="PF01230">
    <property type="entry name" value="HIT"/>
    <property type="match status" value="1"/>
</dbReference>
<dbReference type="GO" id="GO:0015964">
    <property type="term" value="P:diadenosine triphosphate catabolic process"/>
    <property type="evidence" value="ECO:0007669"/>
    <property type="project" value="EnsemblFungi"/>
</dbReference>
<sequence length="179" mass="20066">MHEPVLFYKFAVDLQVFFRSAHTYALVNLKPLVPGHVLVVPLRTSVLRFGDLTPAESQDYMATLQVVQRLISRVHRADSLNLAIQDGPESGQSVPHLHTHIIPRFKNDTHDDSIHRQLENTDLAAAYAGFFARKKTFRDSPGFVSIPDADRHPRCEEDMAKEAAWLRAELAKADGAASL</sequence>
<dbReference type="GeneID" id="30031875"/>
<reference evidence="13 14" key="1">
    <citation type="submission" date="2016-05" db="EMBL/GenBank/DDBJ databases">
        <title>Comparative genomics of biotechnologically important yeasts.</title>
        <authorList>
            <consortium name="DOE Joint Genome Institute"/>
            <person name="Riley R."/>
            <person name="Haridas S."/>
            <person name="Wolfe K.H."/>
            <person name="Lopes M.R."/>
            <person name="Hittinger C.T."/>
            <person name="Goker M."/>
            <person name="Salamov A."/>
            <person name="Wisecaver J."/>
            <person name="Long T.M."/>
            <person name="Aerts A.L."/>
            <person name="Barry K."/>
            <person name="Choi C."/>
            <person name="Clum A."/>
            <person name="Coughlan A.Y."/>
            <person name="Deshpande S."/>
            <person name="Douglass A.P."/>
            <person name="Hanson S.J."/>
            <person name="Klenk H.-P."/>
            <person name="LaButti K."/>
            <person name="Lapidus A."/>
            <person name="Lindquist E."/>
            <person name="Lipzen A."/>
            <person name="Meier-kolthoff J.P."/>
            <person name="Ohm R.A."/>
            <person name="Otillar R.P."/>
            <person name="Pangilinan J."/>
            <person name="Peng Y."/>
            <person name="Rokas A."/>
            <person name="Rosa C.A."/>
            <person name="Scheuner C."/>
            <person name="Sibirny A.A."/>
            <person name="Slot J.C."/>
            <person name="Stielow J.B."/>
            <person name="Sun H."/>
            <person name="Kurtzman C.P."/>
            <person name="Blackwell M."/>
            <person name="Grigoriev I.V."/>
            <person name="Jeffries T.W."/>
        </authorList>
    </citation>
    <scope>NUCLEOTIDE SEQUENCE [LARGE SCALE GENOMIC DNA]</scope>
    <source>
        <strain evidence="13 14">NRRL YB-4993</strain>
    </source>
</reference>
<evidence type="ECO:0000256" key="8">
    <source>
        <dbReference type="PIRSR" id="PIRSR639383-1"/>
    </source>
</evidence>
<keyword evidence="5 11" id="KW-0378">Hydrolase</keyword>
<proteinExistence type="predicted"/>
<dbReference type="PROSITE" id="PS51084">
    <property type="entry name" value="HIT_2"/>
    <property type="match status" value="1"/>
</dbReference>
<evidence type="ECO:0000256" key="10">
    <source>
        <dbReference type="PROSITE-ProRule" id="PRU00464"/>
    </source>
</evidence>
<dbReference type="GO" id="GO:0004081">
    <property type="term" value="F:bis(5'-nucleosyl)-tetraphosphatase (asymmetrical) activity"/>
    <property type="evidence" value="ECO:0007669"/>
    <property type="project" value="EnsemblFungi"/>
</dbReference>
<gene>
    <name evidence="13" type="ORF">METBIDRAFT_78556</name>
</gene>
<dbReference type="InterPro" id="IPR039383">
    <property type="entry name" value="FHIT"/>
</dbReference>
<dbReference type="InterPro" id="IPR051884">
    <property type="entry name" value="Bis(5'-adenosyl)-TPase_reg"/>
</dbReference>
<dbReference type="CDD" id="cd01275">
    <property type="entry name" value="FHIT"/>
    <property type="match status" value="1"/>
</dbReference>
<protein>
    <recommendedName>
        <fullName evidence="3 11">Bis(5'-adenosyl)-triphosphatase</fullName>
        <ecNumber evidence="2 11">3.6.1.29</ecNumber>
    </recommendedName>
</protein>
<feature type="active site" description="Tele-AMP-histidine intermediate" evidence="8">
    <location>
        <position position="98"/>
    </location>
</feature>
<dbReference type="GO" id="GO:0000166">
    <property type="term" value="F:nucleotide binding"/>
    <property type="evidence" value="ECO:0007669"/>
    <property type="project" value="UniProtKB-KW"/>
</dbReference>
<dbReference type="PROSITE" id="PS00892">
    <property type="entry name" value="HIT_1"/>
    <property type="match status" value="1"/>
</dbReference>
<evidence type="ECO:0000256" key="4">
    <source>
        <dbReference type="ARBA" id="ARBA00022741"/>
    </source>
</evidence>
<evidence type="ECO:0000259" key="12">
    <source>
        <dbReference type="PROSITE" id="PS51084"/>
    </source>
</evidence>
<evidence type="ECO:0000256" key="2">
    <source>
        <dbReference type="ARBA" id="ARBA00012377"/>
    </source>
</evidence>
<feature type="binding site" evidence="9">
    <location>
        <position position="100"/>
    </location>
    <ligand>
        <name>substrate</name>
    </ligand>
</feature>
<dbReference type="InterPro" id="IPR019808">
    <property type="entry name" value="Histidine_triad_CS"/>
</dbReference>